<dbReference type="Proteomes" id="UP000282184">
    <property type="component" value="Unassembled WGS sequence"/>
</dbReference>
<feature type="signal peptide" evidence="1">
    <location>
        <begin position="1"/>
        <end position="28"/>
    </location>
</feature>
<sequence>MQQSYSRRSRRWPLLLALLLLFGLTGQAQQTHKKVVLQAFWWDYWNSNYPAGWANYLVDLAPRLKSMGIDAVWIPPTSKNKNAVSDVGYSPFDHYDLGDKYQKGGTGTRVGTKDELLRLIAVLHANGIEVIQDVVLNHADGAGTNTGAGGQDPEPNYSLPTNSGYKTFRYACYATPLPETGETAAEYLVRQGRWTKNYPNFHGHLGHNDTGQPMTAPYFGPDFCYGDDGGSDGYGPSTNSGYNPTQGPGYSRDQARSWLLWLKKQTAVDGFRWDAVKHFSYAAQQDWSYNLKYLAGWANGGEAMFNVGEYVGGKNELDGYVNDVRYRNNGSEFLMGTFDFGLREGLNNMVNGNGGFDIGTLPDYQQAQAVAQYGSGASAVYVHRTVPFVNNHDTFRPQLSATGNYTGWNTGSELAPHIDPFNPRLSVAYAVAFAFDGSPQVFFEDLFNVGGTGKRFSHLPSSTTDLPVRDDLVNLIWCHQNLRFKDGAFKKRGQSPDHLIIERSAKALIGINDNWDTWQQTWVDSDFAPGTVLKDYSGANGSATYTVPQDQRVPVNTPPCNGSALGGRRGYSVWAPVGQDANNVLPARATATTQEWELADDLGDRNCQSLGQGGRLPDNSTNQRVVGKIYVQAGQAVSYELYPELPNTGRQLTFGLYDLQGSRLHTASGAATITGTYTPATTGWLALKLRNTAATYGGQRCYVKVTYTAPTGPDARTTLAANTAAIWTGNDNSTDPTNCRNWEGGLLPAAGVDVLVPAGSSVMPDLSGGTLLARHLTVEAGAALTLDAGTTLRLTGNLTAAGTLTAGGTVELAGSSTQTLSGPGLSFAGLTINNPADVRLLSPVSVTGALTFSSGHLVLDDQNLTLTATATISGADQSRYVVTKNDPASGGAVVRPVAVGTTVLYPVGTAASYTPLSLLNTGSTTATVPVRVAGAVLQNGTSGAPHAQATAFVNRTWDVSPSGPLTADMTFQWNSSDENAGFDRSRAAVMHYNGNGSWGSYASSAVSGSGPYTLTAAGVSSFSPFSVGTSGTVLPVMLLRFAAERQSGGAVLLRWATAQEQDNAYFEVEKSTDGRSFRALGRVAGQGTSSHRHDYQLRDAAAPQAAYYRLRQVDTDGRATLSAVQYVAGGTPSLTLTPNPTTGEVRLLGLPADASLQLTLRTAAGRTAYEGRQLTPAAAEQQLSETLRRLAPGVYMLTIGLEGGPQQHLKVLKQ</sequence>
<dbReference type="InterPro" id="IPR017853">
    <property type="entry name" value="GH"/>
</dbReference>
<feature type="chain" id="PRO_5019549005" description="Glycosyl hydrolase family 13 catalytic domain-containing protein" evidence="1">
    <location>
        <begin position="29"/>
        <end position="1214"/>
    </location>
</feature>
<keyword evidence="1" id="KW-0732">Signal</keyword>
<dbReference type="GO" id="GO:0005975">
    <property type="term" value="P:carbohydrate metabolic process"/>
    <property type="evidence" value="ECO:0007669"/>
    <property type="project" value="InterPro"/>
</dbReference>
<name>A0A431TUK0_9BACT</name>
<dbReference type="PANTHER" id="PTHR43447">
    <property type="entry name" value="ALPHA-AMYLASE"/>
    <property type="match status" value="1"/>
</dbReference>
<dbReference type="EMBL" id="RXOF01000024">
    <property type="protein sequence ID" value="RTQ44886.1"/>
    <property type="molecule type" value="Genomic_DNA"/>
</dbReference>
<proteinExistence type="predicted"/>
<reference evidence="3 4" key="1">
    <citation type="submission" date="2018-12" db="EMBL/GenBank/DDBJ databases">
        <title>Hymenobacter gummosus sp. nov., isolated from a spring.</title>
        <authorList>
            <person name="Nie L."/>
        </authorList>
    </citation>
    <scope>NUCLEOTIDE SEQUENCE [LARGE SCALE GENOMIC DNA]</scope>
    <source>
        <strain evidence="3 4">KCTC 52166</strain>
    </source>
</reference>
<keyword evidence="4" id="KW-1185">Reference proteome</keyword>
<dbReference type="SMART" id="SM00642">
    <property type="entry name" value="Aamy"/>
    <property type="match status" value="1"/>
</dbReference>
<gene>
    <name evidence="3" type="ORF">EJV47_27155</name>
</gene>
<comment type="caution">
    <text evidence="3">The sequence shown here is derived from an EMBL/GenBank/DDBJ whole genome shotgun (WGS) entry which is preliminary data.</text>
</comment>
<organism evidence="3 4">
    <name type="scientific">Hymenobacter gummosus</name>
    <dbReference type="NCBI Taxonomy" id="1776032"/>
    <lineage>
        <taxon>Bacteria</taxon>
        <taxon>Pseudomonadati</taxon>
        <taxon>Bacteroidota</taxon>
        <taxon>Cytophagia</taxon>
        <taxon>Cytophagales</taxon>
        <taxon>Hymenobacteraceae</taxon>
        <taxon>Hymenobacter</taxon>
    </lineage>
</organism>
<evidence type="ECO:0000313" key="4">
    <source>
        <dbReference type="Proteomes" id="UP000282184"/>
    </source>
</evidence>
<dbReference type="GO" id="GO:0004553">
    <property type="term" value="F:hydrolase activity, hydrolyzing O-glycosyl compounds"/>
    <property type="evidence" value="ECO:0007669"/>
    <property type="project" value="InterPro"/>
</dbReference>
<dbReference type="AlphaFoldDB" id="A0A431TUK0"/>
<evidence type="ECO:0000313" key="3">
    <source>
        <dbReference type="EMBL" id="RTQ44886.1"/>
    </source>
</evidence>
<dbReference type="OrthoDB" id="9806009at2"/>
<dbReference type="Gene3D" id="3.20.20.80">
    <property type="entry name" value="Glycosidases"/>
    <property type="match status" value="1"/>
</dbReference>
<dbReference type="SUPFAM" id="SSF51445">
    <property type="entry name" value="(Trans)glycosidases"/>
    <property type="match status" value="1"/>
</dbReference>
<dbReference type="InterPro" id="IPR015237">
    <property type="entry name" value="Alpha-amylase_C_pro"/>
</dbReference>
<evidence type="ECO:0000259" key="2">
    <source>
        <dbReference type="SMART" id="SM00642"/>
    </source>
</evidence>
<evidence type="ECO:0000256" key="1">
    <source>
        <dbReference type="SAM" id="SignalP"/>
    </source>
</evidence>
<protein>
    <recommendedName>
        <fullName evidence="2">Glycosyl hydrolase family 13 catalytic domain-containing protein</fullName>
    </recommendedName>
</protein>
<dbReference type="Pfam" id="PF09154">
    <property type="entry name" value="Alpha-amy_C_pro"/>
    <property type="match status" value="1"/>
</dbReference>
<dbReference type="InterPro" id="IPR013780">
    <property type="entry name" value="Glyco_hydro_b"/>
</dbReference>
<dbReference type="Gene3D" id="2.60.40.1180">
    <property type="entry name" value="Golgi alpha-mannosidase II"/>
    <property type="match status" value="1"/>
</dbReference>
<dbReference type="InterPro" id="IPR006047">
    <property type="entry name" value="GH13_cat_dom"/>
</dbReference>
<feature type="domain" description="Glycosyl hydrolase family 13 catalytic" evidence="2">
    <location>
        <begin position="34"/>
        <end position="476"/>
    </location>
</feature>
<dbReference type="Pfam" id="PF00128">
    <property type="entry name" value="Alpha-amylase"/>
    <property type="match status" value="1"/>
</dbReference>
<accession>A0A431TUK0</accession>
<dbReference type="RefSeq" id="WP_126696368.1">
    <property type="nucleotide sequence ID" value="NZ_RXOF01000024.1"/>
</dbReference>